<dbReference type="GO" id="GO:0005506">
    <property type="term" value="F:iron ion binding"/>
    <property type="evidence" value="ECO:0007669"/>
    <property type="project" value="InterPro"/>
</dbReference>
<comment type="caution">
    <text evidence="12">The sequence shown here is derived from an EMBL/GenBank/DDBJ whole genome shotgun (WGS) entry which is preliminary data.</text>
</comment>
<protein>
    <recommendedName>
        <fullName evidence="14">Cytochrome P450</fullName>
    </recommendedName>
</protein>
<evidence type="ECO:0000256" key="8">
    <source>
        <dbReference type="ARBA" id="ARBA00023002"/>
    </source>
</evidence>
<accession>A0A9P7G8T1</accession>
<keyword evidence="6" id="KW-0479">Metal-binding</keyword>
<dbReference type="GO" id="GO:0016705">
    <property type="term" value="F:oxidoreductase activity, acting on paired donors, with incorporation or reduction of molecular oxygen"/>
    <property type="evidence" value="ECO:0007669"/>
    <property type="project" value="InterPro"/>
</dbReference>
<organism evidence="12 13">
    <name type="scientific">Asterophora parasitica</name>
    <dbReference type="NCBI Taxonomy" id="117018"/>
    <lineage>
        <taxon>Eukaryota</taxon>
        <taxon>Fungi</taxon>
        <taxon>Dikarya</taxon>
        <taxon>Basidiomycota</taxon>
        <taxon>Agaricomycotina</taxon>
        <taxon>Agaricomycetes</taxon>
        <taxon>Agaricomycetidae</taxon>
        <taxon>Agaricales</taxon>
        <taxon>Tricholomatineae</taxon>
        <taxon>Lyophyllaceae</taxon>
        <taxon>Asterophora</taxon>
    </lineage>
</organism>
<dbReference type="PANTHER" id="PTHR46300:SF2">
    <property type="entry name" value="CYTOCHROME P450 MONOOXYGENASE ALNH-RELATED"/>
    <property type="match status" value="1"/>
</dbReference>
<evidence type="ECO:0000256" key="11">
    <source>
        <dbReference type="ARBA" id="ARBA00023136"/>
    </source>
</evidence>
<dbReference type="Pfam" id="PF00067">
    <property type="entry name" value="p450"/>
    <property type="match status" value="1"/>
</dbReference>
<evidence type="ECO:0008006" key="14">
    <source>
        <dbReference type="Google" id="ProtNLM"/>
    </source>
</evidence>
<dbReference type="OrthoDB" id="2789670at2759"/>
<evidence type="ECO:0000256" key="3">
    <source>
        <dbReference type="ARBA" id="ARBA00010617"/>
    </source>
</evidence>
<dbReference type="SUPFAM" id="SSF48264">
    <property type="entry name" value="Cytochrome P450"/>
    <property type="match status" value="1"/>
</dbReference>
<dbReference type="PANTHER" id="PTHR46300">
    <property type="entry name" value="P450, PUTATIVE (EUROFUNG)-RELATED-RELATED"/>
    <property type="match status" value="1"/>
</dbReference>
<evidence type="ECO:0000256" key="1">
    <source>
        <dbReference type="ARBA" id="ARBA00001971"/>
    </source>
</evidence>
<reference evidence="12" key="1">
    <citation type="submission" date="2020-07" db="EMBL/GenBank/DDBJ databases">
        <authorList>
            <person name="Nieuwenhuis M."/>
            <person name="Van De Peppel L.J.J."/>
        </authorList>
    </citation>
    <scope>NUCLEOTIDE SEQUENCE</scope>
    <source>
        <strain evidence="12">AP01</strain>
        <tissue evidence="12">Mycelium</tissue>
    </source>
</reference>
<keyword evidence="9" id="KW-0408">Iron</keyword>
<keyword evidence="4" id="KW-0349">Heme</keyword>
<evidence type="ECO:0000256" key="7">
    <source>
        <dbReference type="ARBA" id="ARBA00022989"/>
    </source>
</evidence>
<evidence type="ECO:0000256" key="5">
    <source>
        <dbReference type="ARBA" id="ARBA00022692"/>
    </source>
</evidence>
<dbReference type="InterPro" id="IPR001128">
    <property type="entry name" value="Cyt_P450"/>
</dbReference>
<keyword evidence="10" id="KW-0503">Monooxygenase</keyword>
<dbReference type="GO" id="GO:0004497">
    <property type="term" value="F:monooxygenase activity"/>
    <property type="evidence" value="ECO:0007669"/>
    <property type="project" value="UniProtKB-KW"/>
</dbReference>
<gene>
    <name evidence="12" type="ORF">DXG03_004601</name>
</gene>
<dbReference type="AlphaFoldDB" id="A0A9P7G8T1"/>
<evidence type="ECO:0000313" key="13">
    <source>
        <dbReference type="Proteomes" id="UP000775547"/>
    </source>
</evidence>
<evidence type="ECO:0000256" key="4">
    <source>
        <dbReference type="ARBA" id="ARBA00022617"/>
    </source>
</evidence>
<name>A0A9P7G8T1_9AGAR</name>
<evidence type="ECO:0000256" key="2">
    <source>
        <dbReference type="ARBA" id="ARBA00004167"/>
    </source>
</evidence>
<sequence length="156" mass="17940">MGEVLVFMHYGKEFRIQRRMVQQYFAKDKAKERQPIQLREARALAQSLLATPDRHKELMLRFSTAIVIEITFGHRIIADDDPYLKLADEFARSSTQTGPPGGTAVDLFPFSMVLYPEVQAMAQKELDTVVGTERLPEFHDRELLPYLGCLLLETLR</sequence>
<comment type="cofactor">
    <cofactor evidence="1">
        <name>heme</name>
        <dbReference type="ChEBI" id="CHEBI:30413"/>
    </cofactor>
</comment>
<reference evidence="12" key="2">
    <citation type="submission" date="2021-10" db="EMBL/GenBank/DDBJ databases">
        <title>Phylogenomics reveals ancestral predisposition of the termite-cultivated fungus Termitomyces towards a domesticated lifestyle.</title>
        <authorList>
            <person name="Auxier B."/>
            <person name="Grum-Grzhimaylo A."/>
            <person name="Cardenas M.E."/>
            <person name="Lodge J.D."/>
            <person name="Laessoe T."/>
            <person name="Pedersen O."/>
            <person name="Smith M.E."/>
            <person name="Kuyper T.W."/>
            <person name="Franco-Molano E.A."/>
            <person name="Baroni T.J."/>
            <person name="Aanen D.K."/>
        </authorList>
    </citation>
    <scope>NUCLEOTIDE SEQUENCE</scope>
    <source>
        <strain evidence="12">AP01</strain>
        <tissue evidence="12">Mycelium</tissue>
    </source>
</reference>
<keyword evidence="11" id="KW-0472">Membrane</keyword>
<dbReference type="Gene3D" id="1.10.630.10">
    <property type="entry name" value="Cytochrome P450"/>
    <property type="match status" value="2"/>
</dbReference>
<proteinExistence type="inferred from homology"/>
<evidence type="ECO:0000256" key="10">
    <source>
        <dbReference type="ARBA" id="ARBA00023033"/>
    </source>
</evidence>
<evidence type="ECO:0000256" key="9">
    <source>
        <dbReference type="ARBA" id="ARBA00023004"/>
    </source>
</evidence>
<keyword evidence="13" id="KW-1185">Reference proteome</keyword>
<dbReference type="GO" id="GO:0016020">
    <property type="term" value="C:membrane"/>
    <property type="evidence" value="ECO:0007669"/>
    <property type="project" value="UniProtKB-SubCell"/>
</dbReference>
<evidence type="ECO:0000256" key="6">
    <source>
        <dbReference type="ARBA" id="ARBA00022723"/>
    </source>
</evidence>
<comment type="similarity">
    <text evidence="3">Belongs to the cytochrome P450 family.</text>
</comment>
<keyword evidence="5" id="KW-0812">Transmembrane</keyword>
<dbReference type="EMBL" id="JABCKV010000028">
    <property type="protein sequence ID" value="KAG5645999.1"/>
    <property type="molecule type" value="Genomic_DNA"/>
</dbReference>
<dbReference type="Proteomes" id="UP000775547">
    <property type="component" value="Unassembled WGS sequence"/>
</dbReference>
<dbReference type="InterPro" id="IPR036396">
    <property type="entry name" value="Cyt_P450_sf"/>
</dbReference>
<dbReference type="InterPro" id="IPR050364">
    <property type="entry name" value="Cytochrome_P450_fung"/>
</dbReference>
<comment type="subcellular location">
    <subcellularLocation>
        <location evidence="2">Membrane</location>
        <topology evidence="2">Single-pass membrane protein</topology>
    </subcellularLocation>
</comment>
<dbReference type="GO" id="GO:0020037">
    <property type="term" value="F:heme binding"/>
    <property type="evidence" value="ECO:0007669"/>
    <property type="project" value="InterPro"/>
</dbReference>
<keyword evidence="7" id="KW-1133">Transmembrane helix</keyword>
<keyword evidence="8" id="KW-0560">Oxidoreductase</keyword>
<evidence type="ECO:0000313" key="12">
    <source>
        <dbReference type="EMBL" id="KAG5645999.1"/>
    </source>
</evidence>